<reference evidence="1" key="1">
    <citation type="journal article" date="2023" name="Insect Mol. Biol.">
        <title>Genome sequencing provides insights into the evolution of gene families encoding plant cell wall-degrading enzymes in longhorned beetles.</title>
        <authorList>
            <person name="Shin N.R."/>
            <person name="Okamura Y."/>
            <person name="Kirsch R."/>
            <person name="Pauchet Y."/>
        </authorList>
    </citation>
    <scope>NUCLEOTIDE SEQUENCE</scope>
    <source>
        <strain evidence="1">MMC_N1</strain>
    </source>
</reference>
<name>A0ABQ9IQ05_9CUCU</name>
<organism evidence="1 2">
    <name type="scientific">Molorchus minor</name>
    <dbReference type="NCBI Taxonomy" id="1323400"/>
    <lineage>
        <taxon>Eukaryota</taxon>
        <taxon>Metazoa</taxon>
        <taxon>Ecdysozoa</taxon>
        <taxon>Arthropoda</taxon>
        <taxon>Hexapoda</taxon>
        <taxon>Insecta</taxon>
        <taxon>Pterygota</taxon>
        <taxon>Neoptera</taxon>
        <taxon>Endopterygota</taxon>
        <taxon>Coleoptera</taxon>
        <taxon>Polyphaga</taxon>
        <taxon>Cucujiformia</taxon>
        <taxon>Chrysomeloidea</taxon>
        <taxon>Cerambycidae</taxon>
        <taxon>Lamiinae</taxon>
        <taxon>Monochamini</taxon>
        <taxon>Molorchus</taxon>
    </lineage>
</organism>
<comment type="caution">
    <text evidence="1">The sequence shown here is derived from an EMBL/GenBank/DDBJ whole genome shotgun (WGS) entry which is preliminary data.</text>
</comment>
<gene>
    <name evidence="1" type="ORF">NQ317_017354</name>
</gene>
<keyword evidence="2" id="KW-1185">Reference proteome</keyword>
<dbReference type="Proteomes" id="UP001162164">
    <property type="component" value="Unassembled WGS sequence"/>
</dbReference>
<evidence type="ECO:0000313" key="2">
    <source>
        <dbReference type="Proteomes" id="UP001162164"/>
    </source>
</evidence>
<evidence type="ECO:0000313" key="1">
    <source>
        <dbReference type="EMBL" id="KAJ8948135.1"/>
    </source>
</evidence>
<accession>A0ABQ9IQ05</accession>
<proteinExistence type="predicted"/>
<protein>
    <submittedName>
        <fullName evidence="1">Uncharacterized protein</fullName>
    </submittedName>
</protein>
<dbReference type="EMBL" id="JAPWTJ010004126">
    <property type="protein sequence ID" value="KAJ8948135.1"/>
    <property type="molecule type" value="Genomic_DNA"/>
</dbReference>
<sequence>MKRAANEKVSQAVRQKSRFPFIDDIKTDMLFSFFVMRRRKHVSDVIKNRLRDLFDVSLLDRYQILVKDAAGLITKPSLYRVEPKSGIV</sequence>